<name>A0AAN5CI50_9BILA</name>
<reference evidence="3" key="1">
    <citation type="submission" date="2022-10" db="EMBL/GenBank/DDBJ databases">
        <title>Genome assembly of Pristionchus species.</title>
        <authorList>
            <person name="Yoshida K."/>
            <person name="Sommer R.J."/>
        </authorList>
    </citation>
    <scope>NUCLEOTIDE SEQUENCE [LARGE SCALE GENOMIC DNA]</scope>
    <source>
        <strain evidence="3">RS5460</strain>
    </source>
</reference>
<comment type="caution">
    <text evidence="2">The sequence shown here is derived from an EMBL/GenBank/DDBJ whole genome shotgun (WGS) entry which is preliminary data.</text>
</comment>
<accession>A0AAN5CI50</accession>
<feature type="transmembrane region" description="Helical" evidence="1">
    <location>
        <begin position="6"/>
        <end position="22"/>
    </location>
</feature>
<sequence>SVIVPMADSIALVVIFMLVELVREVRKVNSWASASTRRYQRLANILQGTIPTMLYFIPTYANSFLQFAPSLFDVGEGFNRV</sequence>
<keyword evidence="1" id="KW-0472">Membrane</keyword>
<keyword evidence="1" id="KW-0812">Transmembrane</keyword>
<proteinExistence type="predicted"/>
<evidence type="ECO:0008006" key="4">
    <source>
        <dbReference type="Google" id="ProtNLM"/>
    </source>
</evidence>
<feature type="non-terminal residue" evidence="2">
    <location>
        <position position="1"/>
    </location>
</feature>
<dbReference type="Proteomes" id="UP001328107">
    <property type="component" value="Unassembled WGS sequence"/>
</dbReference>
<evidence type="ECO:0000256" key="1">
    <source>
        <dbReference type="SAM" id="Phobius"/>
    </source>
</evidence>
<dbReference type="EMBL" id="BTRK01000004">
    <property type="protein sequence ID" value="GMR44841.1"/>
    <property type="molecule type" value="Genomic_DNA"/>
</dbReference>
<evidence type="ECO:0000313" key="3">
    <source>
        <dbReference type="Proteomes" id="UP001328107"/>
    </source>
</evidence>
<feature type="non-terminal residue" evidence="2">
    <location>
        <position position="81"/>
    </location>
</feature>
<evidence type="ECO:0000313" key="2">
    <source>
        <dbReference type="EMBL" id="GMR44841.1"/>
    </source>
</evidence>
<dbReference type="AlphaFoldDB" id="A0AAN5CI50"/>
<organism evidence="2 3">
    <name type="scientific">Pristionchus mayeri</name>
    <dbReference type="NCBI Taxonomy" id="1317129"/>
    <lineage>
        <taxon>Eukaryota</taxon>
        <taxon>Metazoa</taxon>
        <taxon>Ecdysozoa</taxon>
        <taxon>Nematoda</taxon>
        <taxon>Chromadorea</taxon>
        <taxon>Rhabditida</taxon>
        <taxon>Rhabditina</taxon>
        <taxon>Diplogasteromorpha</taxon>
        <taxon>Diplogasteroidea</taxon>
        <taxon>Neodiplogasteridae</taxon>
        <taxon>Pristionchus</taxon>
    </lineage>
</organism>
<feature type="transmembrane region" description="Helical" evidence="1">
    <location>
        <begin position="42"/>
        <end position="61"/>
    </location>
</feature>
<protein>
    <recommendedName>
        <fullName evidence="4">G protein-coupled receptor</fullName>
    </recommendedName>
</protein>
<keyword evidence="3" id="KW-1185">Reference proteome</keyword>
<keyword evidence="1" id="KW-1133">Transmembrane helix</keyword>
<gene>
    <name evidence="2" type="ORF">PMAYCL1PPCAC_15036</name>
</gene>